<dbReference type="InterPro" id="IPR013321">
    <property type="entry name" value="Arc_rbn_hlx_hlx"/>
</dbReference>
<evidence type="ECO:0000313" key="3">
    <source>
        <dbReference type="Proteomes" id="UP001500218"/>
    </source>
</evidence>
<evidence type="ECO:0008006" key="4">
    <source>
        <dbReference type="Google" id="ProtNLM"/>
    </source>
</evidence>
<dbReference type="SUPFAM" id="SSF47598">
    <property type="entry name" value="Ribbon-helix-helix"/>
    <property type="match status" value="1"/>
</dbReference>
<dbReference type="RefSeq" id="WP_344139818.1">
    <property type="nucleotide sequence ID" value="NZ_BAAALT010000281.1"/>
</dbReference>
<protein>
    <recommendedName>
        <fullName evidence="4">Toxin-antitoxin system HicB family antitoxin</fullName>
    </recommendedName>
</protein>
<gene>
    <name evidence="2" type="ORF">GCM10009682_60480</name>
</gene>
<name>A0ABP4YY86_9ACTN</name>
<dbReference type="Proteomes" id="UP001500218">
    <property type="component" value="Unassembled WGS sequence"/>
</dbReference>
<reference evidence="3" key="1">
    <citation type="journal article" date="2019" name="Int. J. Syst. Evol. Microbiol.">
        <title>The Global Catalogue of Microorganisms (GCM) 10K type strain sequencing project: providing services to taxonomists for standard genome sequencing and annotation.</title>
        <authorList>
            <consortium name="The Broad Institute Genomics Platform"/>
            <consortium name="The Broad Institute Genome Sequencing Center for Infectious Disease"/>
            <person name="Wu L."/>
            <person name="Ma J."/>
        </authorList>
    </citation>
    <scope>NUCLEOTIDE SEQUENCE [LARGE SCALE GENOMIC DNA]</scope>
    <source>
        <strain evidence="3">JCM 13250</strain>
    </source>
</reference>
<dbReference type="InterPro" id="IPR008651">
    <property type="entry name" value="Uncharacterised_HicB"/>
</dbReference>
<organism evidence="2 3">
    <name type="scientific">Luedemannella flava</name>
    <dbReference type="NCBI Taxonomy" id="349316"/>
    <lineage>
        <taxon>Bacteria</taxon>
        <taxon>Bacillati</taxon>
        <taxon>Actinomycetota</taxon>
        <taxon>Actinomycetes</taxon>
        <taxon>Micromonosporales</taxon>
        <taxon>Micromonosporaceae</taxon>
        <taxon>Luedemannella</taxon>
    </lineage>
</organism>
<feature type="region of interest" description="Disordered" evidence="1">
    <location>
        <begin position="78"/>
        <end position="105"/>
    </location>
</feature>
<sequence>MDLTTYLEGLRRDLNAAAAPGGPDVARAADLITGALDAPARLVLLEALTDAAAEITTRLDGPSVEVRLRGRDAQFVVTRPAATPTPTAPPADAPTDAPTAPEGDAGDVARITLRIPEQLKTAVERAAATEGVSVNAWLVRAIGAVLNGPPPMPPPPAGWGPTPPPWPGGPHRGGPGRTTHGPGHHVTGYAQA</sequence>
<dbReference type="Gene3D" id="1.10.1220.10">
    <property type="entry name" value="Met repressor-like"/>
    <property type="match status" value="1"/>
</dbReference>
<dbReference type="Pfam" id="PF05534">
    <property type="entry name" value="HicB"/>
    <property type="match status" value="1"/>
</dbReference>
<comment type="caution">
    <text evidence="2">The sequence shown here is derived from an EMBL/GenBank/DDBJ whole genome shotgun (WGS) entry which is preliminary data.</text>
</comment>
<keyword evidence="3" id="KW-1185">Reference proteome</keyword>
<proteinExistence type="predicted"/>
<feature type="compositionally biased region" description="Pro residues" evidence="1">
    <location>
        <begin position="152"/>
        <end position="168"/>
    </location>
</feature>
<feature type="region of interest" description="Disordered" evidence="1">
    <location>
        <begin position="152"/>
        <end position="192"/>
    </location>
</feature>
<evidence type="ECO:0000256" key="1">
    <source>
        <dbReference type="SAM" id="MobiDB-lite"/>
    </source>
</evidence>
<evidence type="ECO:0000313" key="2">
    <source>
        <dbReference type="EMBL" id="GAA1833965.1"/>
    </source>
</evidence>
<feature type="compositionally biased region" description="Low complexity" evidence="1">
    <location>
        <begin position="177"/>
        <end position="192"/>
    </location>
</feature>
<dbReference type="InterPro" id="IPR010985">
    <property type="entry name" value="Ribbon_hlx_hlx"/>
</dbReference>
<accession>A0ABP4YY86</accession>
<dbReference type="EMBL" id="BAAALT010000281">
    <property type="protein sequence ID" value="GAA1833965.1"/>
    <property type="molecule type" value="Genomic_DNA"/>
</dbReference>